<keyword evidence="1" id="KW-1133">Transmembrane helix</keyword>
<reference evidence="2 3" key="1">
    <citation type="submission" date="2020-08" db="EMBL/GenBank/DDBJ databases">
        <title>Genome sequence of Erysipelothrix inopinata DSM 15511T.</title>
        <authorList>
            <person name="Hyun D.-W."/>
            <person name="Bae J.-W."/>
        </authorList>
    </citation>
    <scope>NUCLEOTIDE SEQUENCE [LARGE SCALE GENOMIC DNA]</scope>
    <source>
        <strain evidence="2 3">DSM 15511</strain>
    </source>
</reference>
<dbReference type="AlphaFoldDB" id="A0A7G9RY70"/>
<proteinExistence type="predicted"/>
<name>A0A7G9RY70_9FIRM</name>
<evidence type="ECO:0000313" key="3">
    <source>
        <dbReference type="Proteomes" id="UP000515928"/>
    </source>
</evidence>
<feature type="transmembrane region" description="Helical" evidence="1">
    <location>
        <begin position="124"/>
        <end position="146"/>
    </location>
</feature>
<evidence type="ECO:0000256" key="1">
    <source>
        <dbReference type="SAM" id="Phobius"/>
    </source>
</evidence>
<keyword evidence="1" id="KW-0472">Membrane</keyword>
<keyword evidence="3" id="KW-1185">Reference proteome</keyword>
<feature type="transmembrane region" description="Helical" evidence="1">
    <location>
        <begin position="12"/>
        <end position="32"/>
    </location>
</feature>
<accession>A0A7G9RY70</accession>
<protein>
    <submittedName>
        <fullName evidence="2">Uncharacterized protein</fullName>
    </submittedName>
</protein>
<dbReference type="EMBL" id="CP060715">
    <property type="protein sequence ID" value="QNN60545.1"/>
    <property type="molecule type" value="Genomic_DNA"/>
</dbReference>
<dbReference type="Proteomes" id="UP000515928">
    <property type="component" value="Chromosome"/>
</dbReference>
<dbReference type="KEGG" id="eio:H9L01_09255"/>
<organism evidence="2 3">
    <name type="scientific">Erysipelothrix inopinata</name>
    <dbReference type="NCBI Taxonomy" id="225084"/>
    <lineage>
        <taxon>Bacteria</taxon>
        <taxon>Bacillati</taxon>
        <taxon>Bacillota</taxon>
        <taxon>Erysipelotrichia</taxon>
        <taxon>Erysipelotrichales</taxon>
        <taxon>Erysipelotrichaceae</taxon>
        <taxon>Erysipelothrix</taxon>
    </lineage>
</organism>
<sequence>MKISKEIIRHFITEAFLGIIIIFPVILMALFLDGKPRNEGMMFLLGTGSLLITEAIINYHEKRSIRECYEIEDIEDPLIFKHINQIEYEYSKKRLRMNAVVIGGIAALLFSIDLRWAWVHQSLGLTAICMSLIVILIVTVGFTIYYHSKHGNHETLH</sequence>
<dbReference type="RefSeq" id="WP_187533673.1">
    <property type="nucleotide sequence ID" value="NZ_CBCSHU010000010.1"/>
</dbReference>
<feature type="transmembrane region" description="Helical" evidence="1">
    <location>
        <begin position="38"/>
        <end position="57"/>
    </location>
</feature>
<gene>
    <name evidence="2" type="ORF">H9L01_09255</name>
</gene>
<keyword evidence="1" id="KW-0812">Transmembrane</keyword>
<evidence type="ECO:0000313" key="2">
    <source>
        <dbReference type="EMBL" id="QNN60545.1"/>
    </source>
</evidence>
<feature type="transmembrane region" description="Helical" evidence="1">
    <location>
        <begin position="99"/>
        <end position="118"/>
    </location>
</feature>